<sequence>MKLKNILPVIALGALLFQACDDNKMEWYNPHEGNGVASSELPLALAEQISRYDVIKSYIPRTDFVIGLGMGMDIYMADEKYRSIVDANFNSVTLGNAMKMDAIVNGKGETNFTKVDAFLQVLPQDIALYGHNLIWHTQQAATYLNNLIAPEIIIIPDDTDKMTNIIGNSDFETGAITGWGAWSSAGCKAEISSSGEGYNSNYAMKLTNPVAGANHSAQAYYTLPANYFKAGTTYVCTFYVKSMEGDDLFQIQLQNRTSYSGSHYLSQKLPAGQWTSFEAEFTADEKDLDMDHIVIDFGGSAGIYYIDDFKFGEKKEDPDAGRSSLLDNGSFTDGIDSWSKWNGPDGCNTWNETEGNKAKGCLQVINPSDNDGGEWKIQIHANLAQKIETGTQVYISYYIKTTEGVGSARISTTGKDHYQGNQSVTPDWQRIEWTFTAEGEIEGINFDLGLKAGTYLIDDVMVSLDPFNTETSPARHASTRGIEYVEKTDEEKTEIISNAMETWIKAMVGHYKDRVHSWDVLNEPIDDGGKLRGVEVMPNEGDMDSDDFYWGKYMGKDYAVKAFQWAREADPTAKLFINDYNLEYNPNKLTKLIEYVQYIDQNGAQVDGIGTQMHIAIDSDKDKIVEMFRTLANTNKLIRITELDIKVNTSSPTTANLAAQAEMYQFVIDKYKELIPETLQAGITIWTLSDHPDEHVYWIPDDAPNIFDANYARKHAYKGVCDGLAGKDVGAEFPGNLIIE</sequence>
<dbReference type="InterPro" id="IPR017853">
    <property type="entry name" value="GH"/>
</dbReference>
<keyword evidence="10" id="KW-0624">Polysaccharide degradation</keyword>
<dbReference type="SUPFAM" id="SSF49785">
    <property type="entry name" value="Galactose-binding domain-like"/>
    <property type="match status" value="2"/>
</dbReference>
<dbReference type="InterPro" id="IPR044846">
    <property type="entry name" value="GH10"/>
</dbReference>
<evidence type="ECO:0000256" key="7">
    <source>
        <dbReference type="ARBA" id="ARBA00022801"/>
    </source>
</evidence>
<keyword evidence="8" id="KW-0119">Carbohydrate metabolism</keyword>
<keyword evidence="4" id="KW-0858">Xylan degradation</keyword>
<dbReference type="InterPro" id="IPR008979">
    <property type="entry name" value="Galactose-bd-like_sf"/>
</dbReference>
<evidence type="ECO:0000313" key="13">
    <source>
        <dbReference type="Proteomes" id="UP001221924"/>
    </source>
</evidence>
<evidence type="ECO:0000256" key="4">
    <source>
        <dbReference type="ARBA" id="ARBA00022651"/>
    </source>
</evidence>
<dbReference type="GO" id="GO:0004553">
    <property type="term" value="F:hydrolase activity, hydrolyzing O-glycosyl compounds"/>
    <property type="evidence" value="ECO:0007669"/>
    <property type="project" value="InterPro"/>
</dbReference>
<dbReference type="AlphaFoldDB" id="A0AAW6M9Q0"/>
<comment type="similarity">
    <text evidence="2">Belongs to the glycosyl hydrolase 10 (cellulase F) family.</text>
</comment>
<evidence type="ECO:0000313" key="12">
    <source>
        <dbReference type="EMBL" id="MDE8695972.1"/>
    </source>
</evidence>
<name>A0AAW6M9Q0_9BACE</name>
<dbReference type="Pfam" id="PF00331">
    <property type="entry name" value="Glyco_hydro_10"/>
    <property type="match status" value="2"/>
</dbReference>
<keyword evidence="5" id="KW-0732">Signal</keyword>
<dbReference type="EMBL" id="JARFID010000020">
    <property type="protein sequence ID" value="MDE8695972.1"/>
    <property type="molecule type" value="Genomic_DNA"/>
</dbReference>
<comment type="catalytic activity">
    <reaction evidence="1">
        <text>Endohydrolysis of (1-&gt;4)-beta-D-xylosidic linkages in xylans.</text>
        <dbReference type="EC" id="3.2.1.8"/>
    </reaction>
</comment>
<protein>
    <recommendedName>
        <fullName evidence="3">endo-1,4-beta-xylanase</fullName>
        <ecNumber evidence="3">3.2.1.8</ecNumber>
    </recommendedName>
</protein>
<dbReference type="InterPro" id="IPR003305">
    <property type="entry name" value="CenC_carb-bd"/>
</dbReference>
<keyword evidence="6" id="KW-0677">Repeat</keyword>
<dbReference type="SUPFAM" id="SSF51445">
    <property type="entry name" value="(Trans)glycosidases"/>
    <property type="match status" value="1"/>
</dbReference>
<accession>A0AAW6M9Q0</accession>
<dbReference type="Gene3D" id="3.20.20.80">
    <property type="entry name" value="Glycosidases"/>
    <property type="match status" value="2"/>
</dbReference>
<evidence type="ECO:0000256" key="3">
    <source>
        <dbReference type="ARBA" id="ARBA00012590"/>
    </source>
</evidence>
<evidence type="ECO:0000256" key="10">
    <source>
        <dbReference type="ARBA" id="ARBA00023326"/>
    </source>
</evidence>
<dbReference type="Gene3D" id="2.60.120.260">
    <property type="entry name" value="Galactose-binding domain-like"/>
    <property type="match status" value="2"/>
</dbReference>
<dbReference type="EC" id="3.2.1.8" evidence="3"/>
<comment type="caution">
    <text evidence="12">The sequence shown here is derived from an EMBL/GenBank/DDBJ whole genome shotgun (WGS) entry which is preliminary data.</text>
</comment>
<evidence type="ECO:0000256" key="5">
    <source>
        <dbReference type="ARBA" id="ARBA00022729"/>
    </source>
</evidence>
<reference evidence="12" key="1">
    <citation type="submission" date="2023-03" db="EMBL/GenBank/DDBJ databases">
        <title>DFI Biobank Strains.</title>
        <authorList>
            <person name="Mostad J."/>
            <person name="Paddock L."/>
            <person name="Medina S."/>
            <person name="Waligurski E."/>
            <person name="Barat B."/>
            <person name="Smith R."/>
            <person name="Burgo V."/>
            <person name="Metcalfe C."/>
            <person name="Woodson C."/>
            <person name="Sundararajan A."/>
            <person name="Ramaswamy R."/>
            <person name="Lin H."/>
            <person name="Pamer E.G."/>
        </authorList>
    </citation>
    <scope>NUCLEOTIDE SEQUENCE</scope>
    <source>
        <strain evidence="12">DFI.9.5</strain>
    </source>
</reference>
<dbReference type="PANTHER" id="PTHR31490:SF88">
    <property type="entry name" value="BETA-XYLANASE"/>
    <property type="match status" value="1"/>
</dbReference>
<dbReference type="PANTHER" id="PTHR31490">
    <property type="entry name" value="GLYCOSYL HYDROLASE"/>
    <property type="match status" value="1"/>
</dbReference>
<keyword evidence="9" id="KW-0326">Glycosidase</keyword>
<dbReference type="RefSeq" id="WP_256141531.1">
    <property type="nucleotide sequence ID" value="NZ_JANFZY010000024.1"/>
</dbReference>
<dbReference type="PROSITE" id="PS51257">
    <property type="entry name" value="PROKAR_LIPOPROTEIN"/>
    <property type="match status" value="1"/>
</dbReference>
<evidence type="ECO:0000256" key="8">
    <source>
        <dbReference type="ARBA" id="ARBA00023277"/>
    </source>
</evidence>
<keyword evidence="7" id="KW-0378">Hydrolase</keyword>
<dbReference type="GO" id="GO:0000272">
    <property type="term" value="P:polysaccharide catabolic process"/>
    <property type="evidence" value="ECO:0007669"/>
    <property type="project" value="UniProtKB-KW"/>
</dbReference>
<evidence type="ECO:0000256" key="1">
    <source>
        <dbReference type="ARBA" id="ARBA00000681"/>
    </source>
</evidence>
<evidence type="ECO:0000256" key="2">
    <source>
        <dbReference type="ARBA" id="ARBA00007495"/>
    </source>
</evidence>
<evidence type="ECO:0000256" key="6">
    <source>
        <dbReference type="ARBA" id="ARBA00022737"/>
    </source>
</evidence>
<dbReference type="Pfam" id="PF02018">
    <property type="entry name" value="CBM_4_9"/>
    <property type="match status" value="1"/>
</dbReference>
<dbReference type="Proteomes" id="UP001221924">
    <property type="component" value="Unassembled WGS sequence"/>
</dbReference>
<dbReference type="SMART" id="SM00633">
    <property type="entry name" value="Glyco_10"/>
    <property type="match status" value="1"/>
</dbReference>
<evidence type="ECO:0000256" key="9">
    <source>
        <dbReference type="ARBA" id="ARBA00023295"/>
    </source>
</evidence>
<dbReference type="InterPro" id="IPR001000">
    <property type="entry name" value="GH10_dom"/>
</dbReference>
<organism evidence="12 13">
    <name type="scientific">Bacteroides cellulosilyticus</name>
    <dbReference type="NCBI Taxonomy" id="246787"/>
    <lineage>
        <taxon>Bacteria</taxon>
        <taxon>Pseudomonadati</taxon>
        <taxon>Bacteroidota</taxon>
        <taxon>Bacteroidia</taxon>
        <taxon>Bacteroidales</taxon>
        <taxon>Bacteroidaceae</taxon>
        <taxon>Bacteroides</taxon>
    </lineage>
</organism>
<proteinExistence type="inferred from homology"/>
<gene>
    <name evidence="12" type="ORF">PZH42_17820</name>
</gene>
<feature type="domain" description="GH10" evidence="11">
    <location>
        <begin position="451"/>
        <end position="723"/>
    </location>
</feature>
<dbReference type="PROSITE" id="PS51760">
    <property type="entry name" value="GH10_2"/>
    <property type="match status" value="1"/>
</dbReference>
<evidence type="ECO:0000259" key="11">
    <source>
        <dbReference type="PROSITE" id="PS51760"/>
    </source>
</evidence>